<dbReference type="InterPro" id="IPR036047">
    <property type="entry name" value="F-box-like_dom_sf"/>
</dbReference>
<reference evidence="2 3" key="1">
    <citation type="journal article" date="2016" name="Mol. Biol. Evol.">
        <title>Comparative Genomics of Early-Diverging Mushroom-Forming Fungi Provides Insights into the Origins of Lignocellulose Decay Capabilities.</title>
        <authorList>
            <person name="Nagy L.G."/>
            <person name="Riley R."/>
            <person name="Tritt A."/>
            <person name="Adam C."/>
            <person name="Daum C."/>
            <person name="Floudas D."/>
            <person name="Sun H."/>
            <person name="Yadav J.S."/>
            <person name="Pangilinan J."/>
            <person name="Larsson K.H."/>
            <person name="Matsuura K."/>
            <person name="Barry K."/>
            <person name="Labutti K."/>
            <person name="Kuo R."/>
            <person name="Ohm R.A."/>
            <person name="Bhattacharya S.S."/>
            <person name="Shirouzu T."/>
            <person name="Yoshinaga Y."/>
            <person name="Martin F.M."/>
            <person name="Grigoriev I.V."/>
            <person name="Hibbett D.S."/>
        </authorList>
    </citation>
    <scope>NUCLEOTIDE SEQUENCE [LARGE SCALE GENOMIC DNA]</scope>
    <source>
        <strain evidence="2 3">HHB12029</strain>
    </source>
</reference>
<organism evidence="2 3">
    <name type="scientific">Exidia glandulosa HHB12029</name>
    <dbReference type="NCBI Taxonomy" id="1314781"/>
    <lineage>
        <taxon>Eukaryota</taxon>
        <taxon>Fungi</taxon>
        <taxon>Dikarya</taxon>
        <taxon>Basidiomycota</taxon>
        <taxon>Agaricomycotina</taxon>
        <taxon>Agaricomycetes</taxon>
        <taxon>Auriculariales</taxon>
        <taxon>Exidiaceae</taxon>
        <taxon>Exidia</taxon>
    </lineage>
</organism>
<evidence type="ECO:0000313" key="3">
    <source>
        <dbReference type="Proteomes" id="UP000077266"/>
    </source>
</evidence>
<accession>A0A165L893</accession>
<evidence type="ECO:0000313" key="2">
    <source>
        <dbReference type="EMBL" id="KZV97498.1"/>
    </source>
</evidence>
<protein>
    <recommendedName>
        <fullName evidence="1">F-box domain-containing protein</fullName>
    </recommendedName>
</protein>
<dbReference type="SUPFAM" id="SSF81383">
    <property type="entry name" value="F-box domain"/>
    <property type="match status" value="1"/>
</dbReference>
<dbReference type="PROSITE" id="PS50181">
    <property type="entry name" value="FBOX"/>
    <property type="match status" value="1"/>
</dbReference>
<gene>
    <name evidence="2" type="ORF">EXIGLDRAFT_747017</name>
</gene>
<dbReference type="SMART" id="SM00256">
    <property type="entry name" value="FBOX"/>
    <property type="match status" value="1"/>
</dbReference>
<feature type="domain" description="F-box" evidence="1">
    <location>
        <begin position="52"/>
        <end position="99"/>
    </location>
</feature>
<proteinExistence type="predicted"/>
<name>A0A165L893_EXIGL</name>
<keyword evidence="3" id="KW-1185">Reference proteome</keyword>
<dbReference type="Pfam" id="PF12937">
    <property type="entry name" value="F-box-like"/>
    <property type="match status" value="1"/>
</dbReference>
<dbReference type="EMBL" id="KV425929">
    <property type="protein sequence ID" value="KZV97498.1"/>
    <property type="molecule type" value="Genomic_DNA"/>
</dbReference>
<dbReference type="Gene3D" id="1.20.1280.50">
    <property type="match status" value="1"/>
</dbReference>
<dbReference type="AlphaFoldDB" id="A0A165L893"/>
<evidence type="ECO:0000259" key="1">
    <source>
        <dbReference type="PROSITE" id="PS50181"/>
    </source>
</evidence>
<dbReference type="Proteomes" id="UP000077266">
    <property type="component" value="Unassembled WGS sequence"/>
</dbReference>
<dbReference type="InterPro" id="IPR001810">
    <property type="entry name" value="F-box_dom"/>
</dbReference>
<sequence>MDETDEATFEELAFRLAMRAFGDTVAPSDAPNTVESIAKRGISRAARLYNEQQLLARVPPELLCMIFSLLAIDDRISVTFVSHRWRTISLNHGSLWAEINTADSMDFMNWQLQHSGSAPLRITAEPLRASDVDRVDLVAANMGRAQTLAVRARSDVLSRVLLSPASLLERLNITGVARAVLSHELFTNGVRWPALRELSVINTHFPHDLAFVQLLVMFPALESLEYTLYTLAEGGKDAILTSSITTYVPRLLSVSFIGMTGQLAAVLPHLRTVRDIEIRNHGPADDEGLLPLLPGLIARDEDDHVVNALITWEEVRVRFDRSMRICYAPGDEDICWILGQESFFGHLTTLALVSELPPNPFPLAPVLRTLILLDATLAEWVKYRFTWRTPALEVLCVGRHPDNMEDGQDIAHIDRHRLCSVLQSVFGFSADRRLPSLVIRNAVLEDGSVVGQPVLEDLVQTLDVIQDREWDPWASIVTPSM</sequence>
<dbReference type="InParanoid" id="A0A165L893"/>
<dbReference type="OrthoDB" id="3365698at2759"/>